<dbReference type="NCBIfam" id="TIGR00517">
    <property type="entry name" value="acyl_carrier"/>
    <property type="match status" value="1"/>
</dbReference>
<evidence type="ECO:0000256" key="1">
    <source>
        <dbReference type="ARBA" id="ARBA00022450"/>
    </source>
</evidence>
<protein>
    <recommendedName>
        <fullName evidence="3 4">Acyl carrier protein</fullName>
        <shortName evidence="3">ACP</shortName>
    </recommendedName>
</protein>
<feature type="domain" description="Carrier" evidence="6">
    <location>
        <begin position="1"/>
        <end position="76"/>
    </location>
</feature>
<dbReference type="InterPro" id="IPR009081">
    <property type="entry name" value="PP-bd_ACP"/>
</dbReference>
<accession>A0A518GTH7</accession>
<evidence type="ECO:0000256" key="4">
    <source>
        <dbReference type="NCBIfam" id="TIGR00517"/>
    </source>
</evidence>
<dbReference type="GO" id="GO:0000036">
    <property type="term" value="F:acyl carrier activity"/>
    <property type="evidence" value="ECO:0007669"/>
    <property type="project" value="UniProtKB-UniRule"/>
</dbReference>
<dbReference type="AlphaFoldDB" id="A0A518GTH7"/>
<dbReference type="GO" id="GO:0009245">
    <property type="term" value="P:lipid A biosynthetic process"/>
    <property type="evidence" value="ECO:0007669"/>
    <property type="project" value="TreeGrafter"/>
</dbReference>
<sequence>MEIESRIKKIILSNVEVPESELVPEAKLRSDLGATSIDMVEIVATLESEFDIDISDEDAQNVRTYGEMVEFVKSKVS</sequence>
<dbReference type="PANTHER" id="PTHR20863:SF76">
    <property type="entry name" value="CARRIER DOMAIN-CONTAINING PROTEIN"/>
    <property type="match status" value="1"/>
</dbReference>
<dbReference type="Pfam" id="PF00550">
    <property type="entry name" value="PP-binding"/>
    <property type="match status" value="1"/>
</dbReference>
<dbReference type="EMBL" id="CP036299">
    <property type="protein sequence ID" value="QDV31869.1"/>
    <property type="molecule type" value="Genomic_DNA"/>
</dbReference>
<dbReference type="Gene3D" id="1.10.1200.10">
    <property type="entry name" value="ACP-like"/>
    <property type="match status" value="1"/>
</dbReference>
<dbReference type="InterPro" id="IPR036736">
    <property type="entry name" value="ACP-like_sf"/>
</dbReference>
<comment type="subcellular location">
    <subcellularLocation>
        <location evidence="3">Cytoplasm</location>
    </subcellularLocation>
</comment>
<evidence type="ECO:0000259" key="6">
    <source>
        <dbReference type="PROSITE" id="PS50075"/>
    </source>
</evidence>
<keyword evidence="3" id="KW-0963">Cytoplasm</keyword>
<dbReference type="PROSITE" id="PS50075">
    <property type="entry name" value="CARRIER"/>
    <property type="match status" value="1"/>
</dbReference>
<keyword evidence="3" id="KW-0276">Fatty acid metabolism</keyword>
<dbReference type="NCBIfam" id="NF002148">
    <property type="entry name" value="PRK00982.1-2"/>
    <property type="match status" value="1"/>
</dbReference>
<dbReference type="RefSeq" id="WP_145303446.1">
    <property type="nucleotide sequence ID" value="NZ_CP036299.1"/>
</dbReference>
<comment type="similarity">
    <text evidence="3">Belongs to the acyl carrier protein (ACP) family.</text>
</comment>
<comment type="pathway">
    <text evidence="3 5">Lipid metabolism; fatty acid biosynthesis.</text>
</comment>
<keyword evidence="8" id="KW-1185">Reference proteome</keyword>
<comment type="PTM">
    <text evidence="3">4'-phosphopantetheine is transferred from CoA to a specific serine of apo-ACP by AcpS. This modification is essential for activity because fatty acids are bound in thioester linkage to the sulfhydryl of the prosthetic group.</text>
</comment>
<gene>
    <name evidence="7" type="primary">acpP_4</name>
    <name evidence="3" type="synonym">acpP</name>
    <name evidence="7" type="ORF">Spb1_38150</name>
</gene>
<evidence type="ECO:0000256" key="2">
    <source>
        <dbReference type="ARBA" id="ARBA00022553"/>
    </source>
</evidence>
<dbReference type="GO" id="GO:0000035">
    <property type="term" value="F:acyl binding"/>
    <property type="evidence" value="ECO:0007669"/>
    <property type="project" value="TreeGrafter"/>
</dbReference>
<comment type="PTM">
    <text evidence="5">4'-phosphopantetheine is transferred from CoA to a specific serine of apo-ACP by acpS.</text>
</comment>
<dbReference type="UniPathway" id="UPA00094"/>
<feature type="modified residue" description="O-(pantetheine 4'-phosphoryl)serine" evidence="3">
    <location>
        <position position="36"/>
    </location>
</feature>
<proteinExistence type="inferred from homology"/>
<reference evidence="7 8" key="1">
    <citation type="submission" date="2019-02" db="EMBL/GenBank/DDBJ databases">
        <title>Deep-cultivation of Planctomycetes and their phenomic and genomic characterization uncovers novel biology.</title>
        <authorList>
            <person name="Wiegand S."/>
            <person name="Jogler M."/>
            <person name="Boedeker C."/>
            <person name="Pinto D."/>
            <person name="Vollmers J."/>
            <person name="Rivas-Marin E."/>
            <person name="Kohn T."/>
            <person name="Peeters S.H."/>
            <person name="Heuer A."/>
            <person name="Rast P."/>
            <person name="Oberbeckmann S."/>
            <person name="Bunk B."/>
            <person name="Jeske O."/>
            <person name="Meyerdierks A."/>
            <person name="Storesund J.E."/>
            <person name="Kallscheuer N."/>
            <person name="Luecker S."/>
            <person name="Lage O.M."/>
            <person name="Pohl T."/>
            <person name="Merkel B.J."/>
            <person name="Hornburger P."/>
            <person name="Mueller R.-W."/>
            <person name="Bruemmer F."/>
            <person name="Labrenz M."/>
            <person name="Spormann A.M."/>
            <person name="Op den Camp H."/>
            <person name="Overmann J."/>
            <person name="Amann R."/>
            <person name="Jetten M.S.M."/>
            <person name="Mascher T."/>
            <person name="Medema M.H."/>
            <person name="Devos D.P."/>
            <person name="Kaster A.-K."/>
            <person name="Ovreas L."/>
            <person name="Rohde M."/>
            <person name="Galperin M.Y."/>
            <person name="Jogler C."/>
        </authorList>
    </citation>
    <scope>NUCLEOTIDE SEQUENCE [LARGE SCALE GENOMIC DNA]</scope>
    <source>
        <strain evidence="7 8">Spb1</strain>
    </source>
</reference>
<organism evidence="7 8">
    <name type="scientific">Planctopirus ephydatiae</name>
    <dbReference type="NCBI Taxonomy" id="2528019"/>
    <lineage>
        <taxon>Bacteria</taxon>
        <taxon>Pseudomonadati</taxon>
        <taxon>Planctomycetota</taxon>
        <taxon>Planctomycetia</taxon>
        <taxon>Planctomycetales</taxon>
        <taxon>Planctomycetaceae</taxon>
        <taxon>Planctopirus</taxon>
    </lineage>
</organism>
<keyword evidence="2 3" id="KW-0597">Phosphoprotein</keyword>
<dbReference type="KEGG" id="peh:Spb1_38150"/>
<evidence type="ECO:0000313" key="7">
    <source>
        <dbReference type="EMBL" id="QDV31869.1"/>
    </source>
</evidence>
<keyword evidence="3" id="KW-0443">Lipid metabolism</keyword>
<dbReference type="NCBIfam" id="NF002150">
    <property type="entry name" value="PRK00982.1-4"/>
    <property type="match status" value="1"/>
</dbReference>
<dbReference type="HAMAP" id="MF_01217">
    <property type="entry name" value="Acyl_carrier"/>
    <property type="match status" value="1"/>
</dbReference>
<dbReference type="GO" id="GO:0016020">
    <property type="term" value="C:membrane"/>
    <property type="evidence" value="ECO:0007669"/>
    <property type="project" value="GOC"/>
</dbReference>
<keyword evidence="1 3" id="KW-0596">Phosphopantetheine</keyword>
<comment type="function">
    <text evidence="3 5">Carrier of the growing fatty acid chain in fatty acid biosynthesis.</text>
</comment>
<dbReference type="PANTHER" id="PTHR20863">
    <property type="entry name" value="ACYL CARRIER PROTEIN"/>
    <property type="match status" value="1"/>
</dbReference>
<keyword evidence="3" id="KW-0444">Lipid biosynthesis</keyword>
<evidence type="ECO:0000256" key="3">
    <source>
        <dbReference type="HAMAP-Rule" id="MF_01217"/>
    </source>
</evidence>
<evidence type="ECO:0000256" key="5">
    <source>
        <dbReference type="RuleBase" id="RU003545"/>
    </source>
</evidence>
<name>A0A518GTH7_9PLAN</name>
<dbReference type="GO" id="GO:0005829">
    <property type="term" value="C:cytosol"/>
    <property type="evidence" value="ECO:0007669"/>
    <property type="project" value="TreeGrafter"/>
</dbReference>
<dbReference type="InterPro" id="IPR003231">
    <property type="entry name" value="ACP"/>
</dbReference>
<dbReference type="SUPFAM" id="SSF47336">
    <property type="entry name" value="ACP-like"/>
    <property type="match status" value="1"/>
</dbReference>
<keyword evidence="3" id="KW-0275">Fatty acid biosynthesis</keyword>
<evidence type="ECO:0000313" key="8">
    <source>
        <dbReference type="Proteomes" id="UP000315349"/>
    </source>
</evidence>
<dbReference type="Proteomes" id="UP000315349">
    <property type="component" value="Chromosome"/>
</dbReference>